<dbReference type="SUPFAM" id="SSF53335">
    <property type="entry name" value="S-adenosyl-L-methionine-dependent methyltransferases"/>
    <property type="match status" value="1"/>
</dbReference>
<dbReference type="InterPro" id="IPR013216">
    <property type="entry name" value="Methyltransf_11"/>
</dbReference>
<proteinExistence type="predicted"/>
<dbReference type="CDD" id="cd02440">
    <property type="entry name" value="AdoMet_MTases"/>
    <property type="match status" value="1"/>
</dbReference>
<dbReference type="AlphaFoldDB" id="X1A351"/>
<organism evidence="2">
    <name type="scientific">marine sediment metagenome</name>
    <dbReference type="NCBI Taxonomy" id="412755"/>
    <lineage>
        <taxon>unclassified sequences</taxon>
        <taxon>metagenomes</taxon>
        <taxon>ecological metagenomes</taxon>
    </lineage>
</organism>
<reference evidence="2" key="1">
    <citation type="journal article" date="2014" name="Front. Microbiol.">
        <title>High frequency of phylogenetically diverse reductive dehalogenase-homologous genes in deep subseafloor sedimentary metagenomes.</title>
        <authorList>
            <person name="Kawai M."/>
            <person name="Futagami T."/>
            <person name="Toyoda A."/>
            <person name="Takaki Y."/>
            <person name="Nishi S."/>
            <person name="Hori S."/>
            <person name="Arai W."/>
            <person name="Tsubouchi T."/>
            <person name="Morono Y."/>
            <person name="Uchiyama I."/>
            <person name="Ito T."/>
            <person name="Fujiyama A."/>
            <person name="Inagaki F."/>
            <person name="Takami H."/>
        </authorList>
    </citation>
    <scope>NUCLEOTIDE SEQUENCE</scope>
    <source>
        <strain evidence="2">Expedition CK06-06</strain>
    </source>
</reference>
<sequence length="166" mass="19098">MRMMGYQVSRINPEQADQYESCEITVGEINDATLVQRITNALTQSHVVKMHVGCGARILKGWINIDLSYVPYHDYMQYYTDKFYPEAIRGDQSDFYAIDVTKNPLPFPDNSVDVIFHEDFLEHLSQRDQVLFLAETLRILKKGGVHRVNTPDLPSSMHDHSDFSKG</sequence>
<evidence type="ECO:0000259" key="1">
    <source>
        <dbReference type="Pfam" id="PF08241"/>
    </source>
</evidence>
<evidence type="ECO:0000313" key="2">
    <source>
        <dbReference type="EMBL" id="GAG64602.1"/>
    </source>
</evidence>
<dbReference type="InterPro" id="IPR029063">
    <property type="entry name" value="SAM-dependent_MTases_sf"/>
</dbReference>
<dbReference type="EMBL" id="BART01007850">
    <property type="protein sequence ID" value="GAG64602.1"/>
    <property type="molecule type" value="Genomic_DNA"/>
</dbReference>
<feature type="non-terminal residue" evidence="2">
    <location>
        <position position="166"/>
    </location>
</feature>
<accession>X1A351</accession>
<gene>
    <name evidence="2" type="ORF">S01H4_17782</name>
</gene>
<dbReference type="Pfam" id="PF08241">
    <property type="entry name" value="Methyltransf_11"/>
    <property type="match status" value="1"/>
</dbReference>
<name>X1A351_9ZZZZ</name>
<dbReference type="GO" id="GO:0008757">
    <property type="term" value="F:S-adenosylmethionine-dependent methyltransferase activity"/>
    <property type="evidence" value="ECO:0007669"/>
    <property type="project" value="InterPro"/>
</dbReference>
<comment type="caution">
    <text evidence="2">The sequence shown here is derived from an EMBL/GenBank/DDBJ whole genome shotgun (WGS) entry which is preliminary data.</text>
</comment>
<feature type="domain" description="Methyltransferase type 11" evidence="1">
    <location>
        <begin position="52"/>
        <end position="145"/>
    </location>
</feature>
<dbReference type="Gene3D" id="3.40.50.150">
    <property type="entry name" value="Vaccinia Virus protein VP39"/>
    <property type="match status" value="1"/>
</dbReference>
<protein>
    <recommendedName>
        <fullName evidence="1">Methyltransferase type 11 domain-containing protein</fullName>
    </recommendedName>
</protein>